<proteinExistence type="predicted"/>
<dbReference type="EMBL" id="BAABGR010000037">
    <property type="protein sequence ID" value="GAA4520389.1"/>
    <property type="molecule type" value="Genomic_DNA"/>
</dbReference>
<evidence type="ECO:0000313" key="2">
    <source>
        <dbReference type="EMBL" id="GAA4520389.1"/>
    </source>
</evidence>
<reference evidence="3" key="1">
    <citation type="journal article" date="2019" name="Int. J. Syst. Evol. Microbiol.">
        <title>The Global Catalogue of Microorganisms (GCM) 10K type strain sequencing project: providing services to taxonomists for standard genome sequencing and annotation.</title>
        <authorList>
            <consortium name="The Broad Institute Genomics Platform"/>
            <consortium name="The Broad Institute Genome Sequencing Center for Infectious Disease"/>
            <person name="Wu L."/>
            <person name="Ma J."/>
        </authorList>
    </citation>
    <scope>NUCLEOTIDE SEQUENCE [LARGE SCALE GENOMIC DNA]</scope>
    <source>
        <strain evidence="3">JCM 17858</strain>
    </source>
</reference>
<name>A0ABP8R7K1_9SPHI</name>
<sequence>MVISQRLSVRELERQLNTETFECSMLSNKIVSTARTQLPENLFKDPYVFEFLELPDGHSEKDLGKAITINSQKFILEIGKDFTYMGEQYRIQAGNRDFRNDLLFNHRELNCLVLFELKIREFEPEFLRKLNFYLGALDKDARKQHENPSVEILVCKGKDIEVVEISMSRNVSPAIIADN</sequence>
<accession>A0ABP8R7K1</accession>
<gene>
    <name evidence="2" type="ORF">GCM10023173_24640</name>
</gene>
<dbReference type="InterPro" id="IPR053148">
    <property type="entry name" value="PD-DEXK-like_domain"/>
</dbReference>
<dbReference type="Pfam" id="PF06250">
    <property type="entry name" value="YhcG_C"/>
    <property type="match status" value="1"/>
</dbReference>
<dbReference type="PANTHER" id="PTHR30547">
    <property type="entry name" value="UNCHARACTERIZED PROTEIN YHCG-RELATED"/>
    <property type="match status" value="1"/>
</dbReference>
<comment type="caution">
    <text evidence="2">The sequence shown here is derived from an EMBL/GenBank/DDBJ whole genome shotgun (WGS) entry which is preliminary data.</text>
</comment>
<protein>
    <recommendedName>
        <fullName evidence="1">YhcG PDDEXK nuclease domain-containing protein</fullName>
    </recommendedName>
</protein>
<evidence type="ECO:0000259" key="1">
    <source>
        <dbReference type="Pfam" id="PF06250"/>
    </source>
</evidence>
<dbReference type="InterPro" id="IPR011856">
    <property type="entry name" value="tRNA_endonuc-like_dom_sf"/>
</dbReference>
<organism evidence="2 3">
    <name type="scientific">Sphingobacterium thermophilum</name>
    <dbReference type="NCBI Taxonomy" id="768534"/>
    <lineage>
        <taxon>Bacteria</taxon>
        <taxon>Pseudomonadati</taxon>
        <taxon>Bacteroidota</taxon>
        <taxon>Sphingobacteriia</taxon>
        <taxon>Sphingobacteriales</taxon>
        <taxon>Sphingobacteriaceae</taxon>
        <taxon>Sphingobacterium</taxon>
    </lineage>
</organism>
<evidence type="ECO:0000313" key="3">
    <source>
        <dbReference type="Proteomes" id="UP001500394"/>
    </source>
</evidence>
<feature type="domain" description="YhcG PDDEXK nuclease" evidence="1">
    <location>
        <begin position="41"/>
        <end position="177"/>
    </location>
</feature>
<dbReference type="InterPro" id="IPR009362">
    <property type="entry name" value="YhcG_C"/>
</dbReference>
<keyword evidence="3" id="KW-1185">Reference proteome</keyword>
<dbReference type="Gene3D" id="3.40.1350.10">
    <property type="match status" value="1"/>
</dbReference>
<dbReference type="PANTHER" id="PTHR30547:SF5">
    <property type="entry name" value="NUCLEASE YHCG-RELATED"/>
    <property type="match status" value="1"/>
</dbReference>
<dbReference type="Proteomes" id="UP001500394">
    <property type="component" value="Unassembled WGS sequence"/>
</dbReference>